<sequence>MQMEKFEEKTKTSGLLVKDKKLNSYIQKLVCNLANDYCPDIRVYIQNVPQFNAS</sequence>
<accession>A0A382JV98</accession>
<proteinExistence type="predicted"/>
<dbReference type="AlphaFoldDB" id="A0A382JV98"/>
<reference evidence="1" key="1">
    <citation type="submission" date="2018-05" db="EMBL/GenBank/DDBJ databases">
        <authorList>
            <person name="Lanie J.A."/>
            <person name="Ng W.-L."/>
            <person name="Kazmierczak K.M."/>
            <person name="Andrzejewski T.M."/>
            <person name="Davidsen T.M."/>
            <person name="Wayne K.J."/>
            <person name="Tettelin H."/>
            <person name="Glass J.I."/>
            <person name="Rusch D."/>
            <person name="Podicherti R."/>
            <person name="Tsui H.-C.T."/>
            <person name="Winkler M.E."/>
        </authorList>
    </citation>
    <scope>NUCLEOTIDE SEQUENCE</scope>
</reference>
<feature type="non-terminal residue" evidence="1">
    <location>
        <position position="54"/>
    </location>
</feature>
<evidence type="ECO:0000313" key="1">
    <source>
        <dbReference type="EMBL" id="SVC15699.1"/>
    </source>
</evidence>
<dbReference type="EMBL" id="UINC01076480">
    <property type="protein sequence ID" value="SVC15699.1"/>
    <property type="molecule type" value="Genomic_DNA"/>
</dbReference>
<organism evidence="1">
    <name type="scientific">marine metagenome</name>
    <dbReference type="NCBI Taxonomy" id="408172"/>
    <lineage>
        <taxon>unclassified sequences</taxon>
        <taxon>metagenomes</taxon>
        <taxon>ecological metagenomes</taxon>
    </lineage>
</organism>
<protein>
    <submittedName>
        <fullName evidence="1">Uncharacterized protein</fullName>
    </submittedName>
</protein>
<gene>
    <name evidence="1" type="ORF">METZ01_LOCUS268553</name>
</gene>
<name>A0A382JV98_9ZZZZ</name>